<dbReference type="InterPro" id="IPR014710">
    <property type="entry name" value="RmlC-like_jellyroll"/>
</dbReference>
<dbReference type="CDD" id="cd00093">
    <property type="entry name" value="HTH_XRE"/>
    <property type="match status" value="1"/>
</dbReference>
<dbReference type="InterPro" id="IPR001387">
    <property type="entry name" value="Cro/C1-type_HTH"/>
</dbReference>
<dbReference type="Gene3D" id="1.10.260.40">
    <property type="entry name" value="lambda repressor-like DNA-binding domains"/>
    <property type="match status" value="1"/>
</dbReference>
<dbReference type="InterPro" id="IPR011051">
    <property type="entry name" value="RmlC_Cupin_sf"/>
</dbReference>
<evidence type="ECO:0000313" key="4">
    <source>
        <dbReference type="Proteomes" id="UP001144205"/>
    </source>
</evidence>
<dbReference type="PANTHER" id="PTHR46797">
    <property type="entry name" value="HTH-TYPE TRANSCRIPTIONAL REGULATOR"/>
    <property type="match status" value="1"/>
</dbReference>
<dbReference type="Proteomes" id="UP001144205">
    <property type="component" value="Unassembled WGS sequence"/>
</dbReference>
<sequence length="169" mass="18838">MQVVADRAGLSVGFISQIERDLTVPSISSLRAISKVLGKPMSFFLEQPGVGSNTTRRRERVEYQVGRGAPTFERLSTRFDGSTLRSVLIHEPSGHRTEPSSHEGEELYFMVRGEITVEVEGKATVLKEGDSIHFNSRRLHSTWNHGAQTATFLWCGTMDVFDEDGADPR</sequence>
<evidence type="ECO:0000256" key="1">
    <source>
        <dbReference type="ARBA" id="ARBA00023125"/>
    </source>
</evidence>
<dbReference type="CDD" id="cd02209">
    <property type="entry name" value="cupin_XRE_C"/>
    <property type="match status" value="1"/>
</dbReference>
<reference evidence="3" key="1">
    <citation type="journal article" date="2023" name="Int. J. Syst. Evol. Microbiol.">
        <title>Sinisalibacter aestuarii sp. nov., isolated from estuarine sediment of the Arakawa River.</title>
        <authorList>
            <person name="Arafat S.T."/>
            <person name="Hirano S."/>
            <person name="Sato A."/>
            <person name="Takeuchi K."/>
            <person name="Yasuda T."/>
            <person name="Terahara T."/>
            <person name="Hamada M."/>
            <person name="Kobayashi T."/>
        </authorList>
    </citation>
    <scope>NUCLEOTIDE SEQUENCE</scope>
    <source>
        <strain evidence="3">B-399</strain>
    </source>
</reference>
<proteinExistence type="predicted"/>
<dbReference type="Gene3D" id="2.60.120.10">
    <property type="entry name" value="Jelly Rolls"/>
    <property type="match status" value="1"/>
</dbReference>
<keyword evidence="1" id="KW-0238">DNA-binding</keyword>
<evidence type="ECO:0000259" key="2">
    <source>
        <dbReference type="PROSITE" id="PS50943"/>
    </source>
</evidence>
<dbReference type="InterPro" id="IPR010982">
    <property type="entry name" value="Lambda_DNA-bd_dom_sf"/>
</dbReference>
<dbReference type="SUPFAM" id="SSF51182">
    <property type="entry name" value="RmlC-like cupins"/>
    <property type="match status" value="1"/>
</dbReference>
<dbReference type="InterPro" id="IPR013096">
    <property type="entry name" value="Cupin_2"/>
</dbReference>
<dbReference type="EMBL" id="BROH01000013">
    <property type="protein sequence ID" value="GKY89637.1"/>
    <property type="molecule type" value="Genomic_DNA"/>
</dbReference>
<dbReference type="SUPFAM" id="SSF47413">
    <property type="entry name" value="lambda repressor-like DNA-binding domains"/>
    <property type="match status" value="1"/>
</dbReference>
<evidence type="ECO:0000313" key="3">
    <source>
        <dbReference type="EMBL" id="GKY89637.1"/>
    </source>
</evidence>
<keyword evidence="4" id="KW-1185">Reference proteome</keyword>
<dbReference type="Pfam" id="PF07883">
    <property type="entry name" value="Cupin_2"/>
    <property type="match status" value="1"/>
</dbReference>
<dbReference type="InterPro" id="IPR050807">
    <property type="entry name" value="TransReg_Diox_bact_type"/>
</dbReference>
<gene>
    <name evidence="3" type="ORF">STA1M1_35060</name>
</gene>
<dbReference type="PROSITE" id="PS50943">
    <property type="entry name" value="HTH_CROC1"/>
    <property type="match status" value="1"/>
</dbReference>
<comment type="caution">
    <text evidence="3">The sequence shown here is derived from an EMBL/GenBank/DDBJ whole genome shotgun (WGS) entry which is preliminary data.</text>
</comment>
<dbReference type="Pfam" id="PF01381">
    <property type="entry name" value="HTH_3"/>
    <property type="match status" value="1"/>
</dbReference>
<feature type="domain" description="HTH cro/C1-type" evidence="2">
    <location>
        <begin position="4"/>
        <end position="44"/>
    </location>
</feature>
<name>A0ABQ5LXD4_9RHOB</name>
<accession>A0ABQ5LXD4</accession>
<organism evidence="3 4">
    <name type="scientific">Sinisalibacter aestuarii</name>
    <dbReference type="NCBI Taxonomy" id="2949426"/>
    <lineage>
        <taxon>Bacteria</taxon>
        <taxon>Pseudomonadati</taxon>
        <taxon>Pseudomonadota</taxon>
        <taxon>Alphaproteobacteria</taxon>
        <taxon>Rhodobacterales</taxon>
        <taxon>Roseobacteraceae</taxon>
        <taxon>Sinisalibacter</taxon>
    </lineage>
</organism>
<dbReference type="PANTHER" id="PTHR46797:SF25">
    <property type="entry name" value="TRANSCRIPTIONAL REGULATOR"/>
    <property type="match status" value="1"/>
</dbReference>
<protein>
    <submittedName>
        <fullName evidence="3">Transcriptional regulator</fullName>
    </submittedName>
</protein>